<feature type="transmembrane region" description="Helical" evidence="1">
    <location>
        <begin position="12"/>
        <end position="28"/>
    </location>
</feature>
<comment type="caution">
    <text evidence="2">The sequence shown here is derived from an EMBL/GenBank/DDBJ whole genome shotgun (WGS) entry which is preliminary data.</text>
</comment>
<keyword evidence="1" id="KW-0812">Transmembrane</keyword>
<name>A0A7W9BJY2_9RHOB</name>
<keyword evidence="1" id="KW-0472">Membrane</keyword>
<dbReference type="RefSeq" id="WP_246414539.1">
    <property type="nucleotide sequence ID" value="NZ_JACIJM010000003.1"/>
</dbReference>
<protein>
    <submittedName>
        <fullName evidence="2">Putative membrane protein</fullName>
    </submittedName>
</protein>
<organism evidence="2 3">
    <name type="scientific">Yoonia ponticola</name>
    <dbReference type="NCBI Taxonomy" id="1524255"/>
    <lineage>
        <taxon>Bacteria</taxon>
        <taxon>Pseudomonadati</taxon>
        <taxon>Pseudomonadota</taxon>
        <taxon>Alphaproteobacteria</taxon>
        <taxon>Rhodobacterales</taxon>
        <taxon>Paracoccaceae</taxon>
        <taxon>Yoonia</taxon>
    </lineage>
</organism>
<reference evidence="2 3" key="1">
    <citation type="submission" date="2020-08" db="EMBL/GenBank/DDBJ databases">
        <title>Genomic Encyclopedia of Type Strains, Phase IV (KMG-IV): sequencing the most valuable type-strain genomes for metagenomic binning, comparative biology and taxonomic classification.</title>
        <authorList>
            <person name="Goeker M."/>
        </authorList>
    </citation>
    <scope>NUCLEOTIDE SEQUENCE [LARGE SCALE GENOMIC DNA]</scope>
    <source>
        <strain evidence="2 3">DSM 101064</strain>
    </source>
</reference>
<accession>A0A7W9BJY2</accession>
<feature type="transmembrane region" description="Helical" evidence="1">
    <location>
        <begin position="34"/>
        <end position="56"/>
    </location>
</feature>
<evidence type="ECO:0000256" key="1">
    <source>
        <dbReference type="SAM" id="Phobius"/>
    </source>
</evidence>
<dbReference type="AlphaFoldDB" id="A0A7W9BJY2"/>
<keyword evidence="1" id="KW-1133">Transmembrane helix</keyword>
<keyword evidence="3" id="KW-1185">Reference proteome</keyword>
<evidence type="ECO:0000313" key="2">
    <source>
        <dbReference type="EMBL" id="MBB5721820.1"/>
    </source>
</evidence>
<sequence>MSKQGVLRHLRALIIWFVVITVVIALYADDVDPMPVSIVNRLLIAAGIVVFCNLPFVKAIGRIYLNTTPDEGDLDD</sequence>
<dbReference type="EMBL" id="JACIJM010000003">
    <property type="protein sequence ID" value="MBB5721820.1"/>
    <property type="molecule type" value="Genomic_DNA"/>
</dbReference>
<evidence type="ECO:0000313" key="3">
    <source>
        <dbReference type="Proteomes" id="UP000535415"/>
    </source>
</evidence>
<proteinExistence type="predicted"/>
<gene>
    <name evidence="2" type="ORF">FHS72_001432</name>
</gene>
<dbReference type="Proteomes" id="UP000535415">
    <property type="component" value="Unassembled WGS sequence"/>
</dbReference>